<sequence>MAKWGEFDFSQFEDMAGRFKKALDQRIIERWIREFLLEMAYRSVAKIKRRTPVDTGDLRRHWEVSNVVRKGNGYEVEIFNNLEYSAYVEYGHRTGKDLTGWVEGRFMMTISMKEIERELPKFLERKQIEILDQLMNGRKG</sequence>
<accession>A0ABS4FWH5</accession>
<dbReference type="InterPro" id="IPR010064">
    <property type="entry name" value="HK97-gp10_tail"/>
</dbReference>
<dbReference type="EMBL" id="JAGGKG010000018">
    <property type="protein sequence ID" value="MBP1906809.1"/>
    <property type="molecule type" value="Genomic_DNA"/>
</dbReference>
<organism evidence="1 2">
    <name type="scientific">Paenibacillus turicensis</name>
    <dbReference type="NCBI Taxonomy" id="160487"/>
    <lineage>
        <taxon>Bacteria</taxon>
        <taxon>Bacillati</taxon>
        <taxon>Bacillota</taxon>
        <taxon>Bacilli</taxon>
        <taxon>Bacillales</taxon>
        <taxon>Paenibacillaceae</taxon>
        <taxon>Paenibacillus</taxon>
    </lineage>
</organism>
<proteinExistence type="predicted"/>
<dbReference type="Proteomes" id="UP001519272">
    <property type="component" value="Unassembled WGS sequence"/>
</dbReference>
<keyword evidence="2" id="KW-1185">Reference proteome</keyword>
<evidence type="ECO:0008006" key="3">
    <source>
        <dbReference type="Google" id="ProtNLM"/>
    </source>
</evidence>
<dbReference type="RefSeq" id="WP_210090401.1">
    <property type="nucleotide sequence ID" value="NZ_JAGGKG010000018.1"/>
</dbReference>
<name>A0ABS4FWH5_9BACL</name>
<gene>
    <name evidence="1" type="ORF">J2Z32_003473</name>
</gene>
<evidence type="ECO:0000313" key="2">
    <source>
        <dbReference type="Proteomes" id="UP001519272"/>
    </source>
</evidence>
<evidence type="ECO:0000313" key="1">
    <source>
        <dbReference type="EMBL" id="MBP1906809.1"/>
    </source>
</evidence>
<protein>
    <recommendedName>
        <fullName evidence="3">HK97 gp10 family phage protein</fullName>
    </recommendedName>
</protein>
<comment type="caution">
    <text evidence="1">The sequence shown here is derived from an EMBL/GenBank/DDBJ whole genome shotgun (WGS) entry which is preliminary data.</text>
</comment>
<dbReference type="Pfam" id="PF04883">
    <property type="entry name" value="HK97-gp10_like"/>
    <property type="match status" value="1"/>
</dbReference>
<reference evidence="1 2" key="1">
    <citation type="submission" date="2021-03" db="EMBL/GenBank/DDBJ databases">
        <title>Genomic Encyclopedia of Type Strains, Phase IV (KMG-IV): sequencing the most valuable type-strain genomes for metagenomic binning, comparative biology and taxonomic classification.</title>
        <authorList>
            <person name="Goeker M."/>
        </authorList>
    </citation>
    <scope>NUCLEOTIDE SEQUENCE [LARGE SCALE GENOMIC DNA]</scope>
    <source>
        <strain evidence="1 2">DSM 14349</strain>
    </source>
</reference>